<sequence length="89" mass="10434">MSMCPFTRPFYIHFGKLLRQKEACQSSFQVTLLGQFARRIETGLAEIYHYESDLRWQQPLLEHTALLSKRQTNCLDTTILGRKRLSTDV</sequence>
<dbReference type="EMBL" id="JACEFO010001734">
    <property type="protein sequence ID" value="KAF8714771.1"/>
    <property type="molecule type" value="Genomic_DNA"/>
</dbReference>
<dbReference type="AlphaFoldDB" id="A0A835C764"/>
<dbReference type="Proteomes" id="UP000636709">
    <property type="component" value="Unassembled WGS sequence"/>
</dbReference>
<protein>
    <submittedName>
        <fullName evidence="1">Uncharacterized protein</fullName>
    </submittedName>
</protein>
<organism evidence="1 2">
    <name type="scientific">Digitaria exilis</name>
    <dbReference type="NCBI Taxonomy" id="1010633"/>
    <lineage>
        <taxon>Eukaryota</taxon>
        <taxon>Viridiplantae</taxon>
        <taxon>Streptophyta</taxon>
        <taxon>Embryophyta</taxon>
        <taxon>Tracheophyta</taxon>
        <taxon>Spermatophyta</taxon>
        <taxon>Magnoliopsida</taxon>
        <taxon>Liliopsida</taxon>
        <taxon>Poales</taxon>
        <taxon>Poaceae</taxon>
        <taxon>PACMAD clade</taxon>
        <taxon>Panicoideae</taxon>
        <taxon>Panicodae</taxon>
        <taxon>Paniceae</taxon>
        <taxon>Anthephorinae</taxon>
        <taxon>Digitaria</taxon>
    </lineage>
</organism>
<evidence type="ECO:0000313" key="1">
    <source>
        <dbReference type="EMBL" id="KAF8714771.1"/>
    </source>
</evidence>
<comment type="caution">
    <text evidence="1">The sequence shown here is derived from an EMBL/GenBank/DDBJ whole genome shotgun (WGS) entry which is preliminary data.</text>
</comment>
<reference evidence="1" key="1">
    <citation type="submission" date="2020-07" db="EMBL/GenBank/DDBJ databases">
        <title>Genome sequence and genetic diversity analysis of an under-domesticated orphan crop, white fonio (Digitaria exilis).</title>
        <authorList>
            <person name="Bennetzen J.L."/>
            <person name="Chen S."/>
            <person name="Ma X."/>
            <person name="Wang X."/>
            <person name="Yssel A.E.J."/>
            <person name="Chaluvadi S.R."/>
            <person name="Johnson M."/>
            <person name="Gangashetty P."/>
            <person name="Hamidou F."/>
            <person name="Sanogo M.D."/>
            <person name="Zwaenepoel A."/>
            <person name="Wallace J."/>
            <person name="Van De Peer Y."/>
            <person name="Van Deynze A."/>
        </authorList>
    </citation>
    <scope>NUCLEOTIDE SEQUENCE</scope>
    <source>
        <tissue evidence="1">Leaves</tissue>
    </source>
</reference>
<accession>A0A835C764</accession>
<gene>
    <name evidence="1" type="ORF">HU200_027296</name>
</gene>
<proteinExistence type="predicted"/>
<keyword evidence="2" id="KW-1185">Reference proteome</keyword>
<name>A0A835C764_9POAL</name>
<evidence type="ECO:0000313" key="2">
    <source>
        <dbReference type="Proteomes" id="UP000636709"/>
    </source>
</evidence>